<reference evidence="7 8" key="1">
    <citation type="journal article" date="2016" name="PLoS ONE">
        <title>Complete Genome Sequence and Comparative Genomics of a Novel Myxobacterium Myxococcus hansupus.</title>
        <authorList>
            <person name="Sharma G."/>
            <person name="Narwani T."/>
            <person name="Subramanian S."/>
        </authorList>
    </citation>
    <scope>NUCLEOTIDE SEQUENCE [LARGE SCALE GENOMIC DNA]</scope>
    <source>
        <strain evidence="8">mixupus</strain>
    </source>
</reference>
<keyword evidence="8" id="KW-1185">Reference proteome</keyword>
<dbReference type="Proteomes" id="UP000009026">
    <property type="component" value="Chromosome"/>
</dbReference>
<evidence type="ECO:0000256" key="5">
    <source>
        <dbReference type="SAM" id="MobiDB-lite"/>
    </source>
</evidence>
<proteinExistence type="predicted"/>
<dbReference type="PROSITE" id="PS50011">
    <property type="entry name" value="PROTEIN_KINASE_DOM"/>
    <property type="match status" value="1"/>
</dbReference>
<dbReference type="eggNOG" id="COG0515">
    <property type="taxonomic scope" value="Bacteria"/>
</dbReference>
<dbReference type="KEGG" id="mym:A176_003678"/>
<dbReference type="Pfam" id="PF00069">
    <property type="entry name" value="Pkinase"/>
    <property type="match status" value="1"/>
</dbReference>
<dbReference type="GO" id="GO:0005524">
    <property type="term" value="F:ATP binding"/>
    <property type="evidence" value="ECO:0007669"/>
    <property type="project" value="UniProtKB-KW"/>
</dbReference>
<evidence type="ECO:0000256" key="1">
    <source>
        <dbReference type="ARBA" id="ARBA00022679"/>
    </source>
</evidence>
<dbReference type="CDD" id="cd14014">
    <property type="entry name" value="STKc_PknB_like"/>
    <property type="match status" value="1"/>
</dbReference>
<dbReference type="AlphaFoldDB" id="A0A0H4WTF7"/>
<evidence type="ECO:0000256" key="4">
    <source>
        <dbReference type="ARBA" id="ARBA00022840"/>
    </source>
</evidence>
<dbReference type="PANTHER" id="PTHR43289">
    <property type="entry name" value="MITOGEN-ACTIVATED PROTEIN KINASE KINASE KINASE 20-RELATED"/>
    <property type="match status" value="1"/>
</dbReference>
<dbReference type="SUPFAM" id="SSF56112">
    <property type="entry name" value="Protein kinase-like (PK-like)"/>
    <property type="match status" value="1"/>
</dbReference>
<keyword evidence="2" id="KW-0547">Nucleotide-binding</keyword>
<accession>A0A0H4WTF7</accession>
<dbReference type="Gene3D" id="1.10.510.10">
    <property type="entry name" value="Transferase(Phosphotransferase) domain 1"/>
    <property type="match status" value="1"/>
</dbReference>
<dbReference type="InterPro" id="IPR011009">
    <property type="entry name" value="Kinase-like_dom_sf"/>
</dbReference>
<feature type="region of interest" description="Disordered" evidence="5">
    <location>
        <begin position="356"/>
        <end position="377"/>
    </location>
</feature>
<dbReference type="OrthoDB" id="5521996at2"/>
<keyword evidence="1" id="KW-0808">Transferase</keyword>
<dbReference type="InterPro" id="IPR000719">
    <property type="entry name" value="Prot_kinase_dom"/>
</dbReference>
<dbReference type="STRING" id="1297742.A176_003678"/>
<keyword evidence="3 7" id="KW-0418">Kinase</keyword>
<sequence>MSTHPPEPPASKPFILFTTGATSYELVRYLGARGPGEMLLARRHYAGVPGDLVLVKRLQDAGDVQGRARLREEVKLLMRLSHPAIVQVFLVRVHEGAPHLVMEYVDGKCLETLISFAALRRRPFSEAFAAYVGAEVADALHHAHTLEDARGRPLGIVHRDVSPRSLRLDSRGHVRLSDFAMAWAKLPGRLVTESHVVRGDLAYASPEALARRPLDGRSDLFSLGVVLLEVLTGLHLLDLEDVERAALAAGPLLEAEVLLAEVPSWLPAPLMAARMACLAPAHVERATQALSPAMRAILGRLLRREPAERFQSGQELADALRAVLAGQGYAYGPNEAVREATQVRRDARARRQTADVLRWEDSVRPQTASRGTSRSEP</sequence>
<evidence type="ECO:0000313" key="7">
    <source>
        <dbReference type="EMBL" id="AKQ66766.1"/>
    </source>
</evidence>
<dbReference type="PATRIC" id="fig|1297742.4.peg.3712"/>
<gene>
    <name evidence="7" type="ORF">A176_003678</name>
</gene>
<dbReference type="RefSeq" id="WP_002637406.1">
    <property type="nucleotide sequence ID" value="NZ_CP012109.1"/>
</dbReference>
<dbReference type="Gene3D" id="3.30.200.20">
    <property type="entry name" value="Phosphorylase Kinase, domain 1"/>
    <property type="match status" value="1"/>
</dbReference>
<feature type="compositionally biased region" description="Polar residues" evidence="5">
    <location>
        <begin position="364"/>
        <end position="377"/>
    </location>
</feature>
<dbReference type="EMBL" id="CP012109">
    <property type="protein sequence ID" value="AKQ66766.1"/>
    <property type="molecule type" value="Genomic_DNA"/>
</dbReference>
<evidence type="ECO:0000259" key="6">
    <source>
        <dbReference type="PROSITE" id="PS50011"/>
    </source>
</evidence>
<evidence type="ECO:0000256" key="3">
    <source>
        <dbReference type="ARBA" id="ARBA00022777"/>
    </source>
</evidence>
<evidence type="ECO:0000313" key="8">
    <source>
        <dbReference type="Proteomes" id="UP000009026"/>
    </source>
</evidence>
<dbReference type="PANTHER" id="PTHR43289:SF6">
    <property type="entry name" value="SERINE_THREONINE-PROTEIN KINASE NEKL-3"/>
    <property type="match status" value="1"/>
</dbReference>
<protein>
    <submittedName>
        <fullName evidence="7">Serine/threonine kinase Pkn14</fullName>
    </submittedName>
</protein>
<dbReference type="GO" id="GO:0004674">
    <property type="term" value="F:protein serine/threonine kinase activity"/>
    <property type="evidence" value="ECO:0007669"/>
    <property type="project" value="TreeGrafter"/>
</dbReference>
<evidence type="ECO:0000256" key="2">
    <source>
        <dbReference type="ARBA" id="ARBA00022741"/>
    </source>
</evidence>
<feature type="domain" description="Protein kinase" evidence="6">
    <location>
        <begin position="24"/>
        <end position="324"/>
    </location>
</feature>
<organism evidence="7 8">
    <name type="scientific">Pseudomyxococcus hansupus</name>
    <dbReference type="NCBI Taxonomy" id="1297742"/>
    <lineage>
        <taxon>Bacteria</taxon>
        <taxon>Pseudomonadati</taxon>
        <taxon>Myxococcota</taxon>
        <taxon>Myxococcia</taxon>
        <taxon>Myxococcales</taxon>
        <taxon>Cystobacterineae</taxon>
        <taxon>Myxococcaceae</taxon>
        <taxon>Pseudomyxococcus</taxon>
    </lineage>
</organism>
<name>A0A0H4WTF7_9BACT</name>
<keyword evidence="4" id="KW-0067">ATP-binding</keyword>